<organism evidence="2 3">
    <name type="scientific">Caenorhabditis briggsae</name>
    <dbReference type="NCBI Taxonomy" id="6238"/>
    <lineage>
        <taxon>Eukaryota</taxon>
        <taxon>Metazoa</taxon>
        <taxon>Ecdysozoa</taxon>
        <taxon>Nematoda</taxon>
        <taxon>Chromadorea</taxon>
        <taxon>Rhabditida</taxon>
        <taxon>Rhabditina</taxon>
        <taxon>Rhabditomorpha</taxon>
        <taxon>Rhabditoidea</taxon>
        <taxon>Rhabditidae</taxon>
        <taxon>Peloderinae</taxon>
        <taxon>Caenorhabditis</taxon>
    </lineage>
</organism>
<evidence type="ECO:0000313" key="2">
    <source>
        <dbReference type="EMBL" id="ULU08537.1"/>
    </source>
</evidence>
<evidence type="ECO:0000313" key="3">
    <source>
        <dbReference type="Proteomes" id="UP000827892"/>
    </source>
</evidence>
<keyword evidence="1" id="KW-1133">Transmembrane helix</keyword>
<reference evidence="2 3" key="1">
    <citation type="submission" date="2022-05" db="EMBL/GenBank/DDBJ databases">
        <title>Chromosome-level reference genomes for two strains of Caenorhabditis briggsae: an improved platform for comparative genomics.</title>
        <authorList>
            <person name="Stevens L."/>
            <person name="Andersen E.C."/>
        </authorList>
    </citation>
    <scope>NUCLEOTIDE SEQUENCE [LARGE SCALE GENOMIC DNA]</scope>
    <source>
        <strain evidence="2">QX1410_ONT</strain>
        <tissue evidence="2">Whole-organism</tissue>
    </source>
</reference>
<name>A0AAE9IWY2_CAEBR</name>
<dbReference type="EMBL" id="CP090892">
    <property type="protein sequence ID" value="ULU08537.1"/>
    <property type="molecule type" value="Genomic_DNA"/>
</dbReference>
<accession>A0AAE9IWY2</accession>
<feature type="transmembrane region" description="Helical" evidence="1">
    <location>
        <begin position="70"/>
        <end position="90"/>
    </location>
</feature>
<evidence type="ECO:0000256" key="1">
    <source>
        <dbReference type="SAM" id="Phobius"/>
    </source>
</evidence>
<dbReference type="Proteomes" id="UP000827892">
    <property type="component" value="Chromosome II"/>
</dbReference>
<gene>
    <name evidence="2" type="ORF">L3Y34_019617</name>
</gene>
<keyword evidence="1" id="KW-0812">Transmembrane</keyword>
<protein>
    <submittedName>
        <fullName evidence="2">Uncharacterized protein</fullName>
    </submittedName>
</protein>
<proteinExistence type="predicted"/>
<sequence>MVKGEVIVLDRDAEEVAPPKDADDGDCDEKFIVVDCSRPILVEKKNKNSIQANHDHLHSPWLCVRLSIDFPFFIVLTMTSCVEVSVLYFFEKYSDKFISDKD</sequence>
<dbReference type="AlphaFoldDB" id="A0AAE9IWY2"/>
<keyword evidence="1" id="KW-0472">Membrane</keyword>